<dbReference type="VEuPathDB" id="FungiDB:VP01_2481g1"/>
<protein>
    <submittedName>
        <fullName evidence="2">Putative signal peptide protein</fullName>
    </submittedName>
</protein>
<dbReference type="AlphaFoldDB" id="A0A0L6V6H9"/>
<sequence length="685" mass="79293">MIFKSGGSWRSVSKLILWLYSSGCAENNVKLLIHGHGEAAELEILKSWGQHELGKPMLNNTGLEKKSGRRYSPETEYYQLLNGSWTSSKKSLLRWLGDEFQSSCLNNHNFLKINPFVMCRSTFQPLVSYSNTIAPKFIPITYHFGNRSYGHDIHNPALIMNRVENSLIDLLYLFHFSNFTHLFSSHWSKTRYFLFKIPFLPRFLNKKSSSVTQLILFRDTLSLLYQYLLKHFLLKSPSIDSAFSSLIEIQQGNFVSTCTIASAINFQEGKLSTCYGILYHNVSLLKPIQSRKKVQELPSTLKTELPENLFIMLVRKRREKKSHFNKTLKISVLNRTSWESGENYYGQPFFFSLFLILSFLMRDRELKLHVSKVKAPRPVELWSEMISQFNGDQRARNVIQLGLLKILFMLTEFGVRDKHLGRNKITRYRMRAITSCKCQARLNGICTCKSDIVHLNIVEISCFHFFFLFESCRIKPRYISSFGGEEHQQKKLSCCKKRGTDLPSPLLLVIHWLLGKNILHNFQEVAVVAFLLYKELDNTLLVLNLFCLFSLSHNKIYCSCFMSCLAKFVLHDVATIFFSFKLANTRTLLTPFNCLVSLWRSKATERSDRRPVKDNPTLLVLPICHSTSQVTISTWETFFSSRMRSSDRIPPTRVYFNPCTDNMSGYNILHQELVSTSMDPPPQSK</sequence>
<feature type="signal peptide" evidence="1">
    <location>
        <begin position="1"/>
        <end position="25"/>
    </location>
</feature>
<evidence type="ECO:0000313" key="3">
    <source>
        <dbReference type="Proteomes" id="UP000037035"/>
    </source>
</evidence>
<comment type="caution">
    <text evidence="2">The sequence shown here is derived from an EMBL/GenBank/DDBJ whole genome shotgun (WGS) entry which is preliminary data.</text>
</comment>
<reference evidence="2 3" key="1">
    <citation type="submission" date="2015-08" db="EMBL/GenBank/DDBJ databases">
        <title>Next Generation Sequencing and Analysis of the Genome of Puccinia sorghi L Schw, the Causal Agent of Maize Common Rust.</title>
        <authorList>
            <person name="Rochi L."/>
            <person name="Burguener G."/>
            <person name="Darino M."/>
            <person name="Turjanski A."/>
            <person name="Kreff E."/>
            <person name="Dieguez M.J."/>
            <person name="Sacco F."/>
        </authorList>
    </citation>
    <scope>NUCLEOTIDE SEQUENCE [LARGE SCALE GENOMIC DNA]</scope>
    <source>
        <strain evidence="2 3">RO10H11247</strain>
    </source>
</reference>
<evidence type="ECO:0000256" key="1">
    <source>
        <dbReference type="SAM" id="SignalP"/>
    </source>
</evidence>
<keyword evidence="3" id="KW-1185">Reference proteome</keyword>
<dbReference type="EMBL" id="LAVV01007371">
    <property type="protein sequence ID" value="KNZ56157.1"/>
    <property type="molecule type" value="Genomic_DNA"/>
</dbReference>
<dbReference type="Proteomes" id="UP000037035">
    <property type="component" value="Unassembled WGS sequence"/>
</dbReference>
<accession>A0A0L6V6H9</accession>
<evidence type="ECO:0000313" key="2">
    <source>
        <dbReference type="EMBL" id="KNZ56157.1"/>
    </source>
</evidence>
<keyword evidence="1" id="KW-0732">Signal</keyword>
<name>A0A0L6V6H9_9BASI</name>
<proteinExistence type="predicted"/>
<organism evidence="2 3">
    <name type="scientific">Puccinia sorghi</name>
    <dbReference type="NCBI Taxonomy" id="27349"/>
    <lineage>
        <taxon>Eukaryota</taxon>
        <taxon>Fungi</taxon>
        <taxon>Dikarya</taxon>
        <taxon>Basidiomycota</taxon>
        <taxon>Pucciniomycotina</taxon>
        <taxon>Pucciniomycetes</taxon>
        <taxon>Pucciniales</taxon>
        <taxon>Pucciniaceae</taxon>
        <taxon>Puccinia</taxon>
    </lineage>
</organism>
<feature type="chain" id="PRO_5005568321" evidence="1">
    <location>
        <begin position="26"/>
        <end position="685"/>
    </location>
</feature>
<gene>
    <name evidence="2" type="ORF">VP01_2481g1</name>
</gene>